<accession>A0A8X6WI93</accession>
<feature type="domain" description="Transposase Tc1-like" evidence="2">
    <location>
        <begin position="36"/>
        <end position="106"/>
    </location>
</feature>
<gene>
    <name evidence="4" type="primary">X975_01565</name>
    <name evidence="4" type="ORF">TNCV_196871</name>
</gene>
<comment type="caution">
    <text evidence="4">The sequence shown here is derived from an EMBL/GenBank/DDBJ whole genome shotgun (WGS) entry which is preliminary data.</text>
</comment>
<dbReference type="InterPro" id="IPR002492">
    <property type="entry name" value="Transposase_Tc1-like"/>
</dbReference>
<dbReference type="PANTHER" id="PTHR23022:SF135">
    <property type="entry name" value="SI:DKEY-77F5.3"/>
    <property type="match status" value="1"/>
</dbReference>
<dbReference type="GO" id="GO:0003677">
    <property type="term" value="F:DNA binding"/>
    <property type="evidence" value="ECO:0007669"/>
    <property type="project" value="InterPro"/>
</dbReference>
<dbReference type="InterPro" id="IPR036397">
    <property type="entry name" value="RNaseH_sf"/>
</dbReference>
<dbReference type="GO" id="GO:0015074">
    <property type="term" value="P:DNA integration"/>
    <property type="evidence" value="ECO:0007669"/>
    <property type="project" value="InterPro"/>
</dbReference>
<evidence type="ECO:0000259" key="3">
    <source>
        <dbReference type="Pfam" id="PF13358"/>
    </source>
</evidence>
<organism evidence="4 5">
    <name type="scientific">Trichonephila clavipes</name>
    <name type="common">Golden silk orbweaver</name>
    <name type="synonym">Nephila clavipes</name>
    <dbReference type="NCBI Taxonomy" id="2585209"/>
    <lineage>
        <taxon>Eukaryota</taxon>
        <taxon>Metazoa</taxon>
        <taxon>Ecdysozoa</taxon>
        <taxon>Arthropoda</taxon>
        <taxon>Chelicerata</taxon>
        <taxon>Arachnida</taxon>
        <taxon>Araneae</taxon>
        <taxon>Araneomorphae</taxon>
        <taxon>Entelegynae</taxon>
        <taxon>Araneoidea</taxon>
        <taxon>Nephilidae</taxon>
        <taxon>Trichonephila</taxon>
    </lineage>
</organism>
<dbReference type="InterPro" id="IPR052338">
    <property type="entry name" value="Transposase_5"/>
</dbReference>
<feature type="domain" description="Tc1-like transposase DDE" evidence="3">
    <location>
        <begin position="158"/>
        <end position="257"/>
    </location>
</feature>
<dbReference type="InterPro" id="IPR038717">
    <property type="entry name" value="Tc1-like_DDE_dom"/>
</dbReference>
<dbReference type="EMBL" id="BMAU01021432">
    <property type="protein sequence ID" value="GFY35587.1"/>
    <property type="molecule type" value="Genomic_DNA"/>
</dbReference>
<evidence type="ECO:0000313" key="4">
    <source>
        <dbReference type="EMBL" id="GFY35587.1"/>
    </source>
</evidence>
<dbReference type="Pfam" id="PF01498">
    <property type="entry name" value="HTH_Tnp_Tc3_2"/>
    <property type="match status" value="1"/>
</dbReference>
<dbReference type="Gene3D" id="3.30.420.10">
    <property type="entry name" value="Ribonuclease H-like superfamily/Ribonuclease H"/>
    <property type="match status" value="1"/>
</dbReference>
<dbReference type="PANTHER" id="PTHR23022">
    <property type="entry name" value="TRANSPOSABLE ELEMENT-RELATED"/>
    <property type="match status" value="1"/>
</dbReference>
<reference evidence="4" key="1">
    <citation type="submission" date="2020-08" db="EMBL/GenBank/DDBJ databases">
        <title>Multicomponent nature underlies the extraordinary mechanical properties of spider dragline silk.</title>
        <authorList>
            <person name="Kono N."/>
            <person name="Nakamura H."/>
            <person name="Mori M."/>
            <person name="Yoshida Y."/>
            <person name="Ohtoshi R."/>
            <person name="Malay A.D."/>
            <person name="Moran D.A.P."/>
            <person name="Tomita M."/>
            <person name="Numata K."/>
            <person name="Arakawa K."/>
        </authorList>
    </citation>
    <scope>NUCLEOTIDE SEQUENCE</scope>
</reference>
<sequence>MSTMSQRSHLTNSETWRVVGRRPGLGRRRATTPNEDRYLVLTARRHRNMNATLLQQHLRSATGTTVSTVRNRLHGVGLYARRPMVCVRLTSRHRCDLREWATEHVNWRRNEWSNVLFLTSPVFLFIRIIGVFSSGGSRNNPAFVHESVRFGGGGVLVYGGISIDGRTNLYIIRDGLLTARRYMDEILRPIVVPYDAAIGDDFILMDDNCRPHRANLVEDFLFEEGIVRMEWPACSPDMNPIEHVWDALGDELLAASPKKNSKNWKELFWKSGTEYPNS</sequence>
<dbReference type="GO" id="GO:0006313">
    <property type="term" value="P:DNA transposition"/>
    <property type="evidence" value="ECO:0007669"/>
    <property type="project" value="InterPro"/>
</dbReference>
<dbReference type="Pfam" id="PF13358">
    <property type="entry name" value="DDE_3"/>
    <property type="match status" value="1"/>
</dbReference>
<keyword evidence="5" id="KW-1185">Reference proteome</keyword>
<feature type="compositionally biased region" description="Polar residues" evidence="1">
    <location>
        <begin position="1"/>
        <end position="15"/>
    </location>
</feature>
<protein>
    <submittedName>
        <fullName evidence="4">Transposable element Tcb2 transposase</fullName>
    </submittedName>
</protein>
<evidence type="ECO:0000256" key="1">
    <source>
        <dbReference type="SAM" id="MobiDB-lite"/>
    </source>
</evidence>
<proteinExistence type="predicted"/>
<name>A0A8X6WI93_TRICX</name>
<dbReference type="AlphaFoldDB" id="A0A8X6WI93"/>
<evidence type="ECO:0000259" key="2">
    <source>
        <dbReference type="Pfam" id="PF01498"/>
    </source>
</evidence>
<evidence type="ECO:0000313" key="5">
    <source>
        <dbReference type="Proteomes" id="UP000887159"/>
    </source>
</evidence>
<feature type="region of interest" description="Disordered" evidence="1">
    <location>
        <begin position="1"/>
        <end position="30"/>
    </location>
</feature>
<dbReference type="Proteomes" id="UP000887159">
    <property type="component" value="Unassembled WGS sequence"/>
</dbReference>